<keyword evidence="2" id="KW-1185">Reference proteome</keyword>
<gene>
    <name evidence="1" type="ORF">PZE19_12525</name>
</gene>
<protein>
    <recommendedName>
        <fullName evidence="3">Glycosyl transferase family 28 C-terminal domain-containing protein</fullName>
    </recommendedName>
</protein>
<dbReference type="PANTHER" id="PTHR38134:SF2">
    <property type="entry name" value="GALACTOKINASE"/>
    <property type="match status" value="1"/>
</dbReference>
<dbReference type="RefSeq" id="WP_277860959.1">
    <property type="nucleotide sequence ID" value="NZ_JARRAG010000002.1"/>
</dbReference>
<dbReference type="InterPro" id="IPR053205">
    <property type="entry name" value="GHMP_kinase_L-arabinokinase"/>
</dbReference>
<sequence>MKRAGVLVVHVTSHGYGHMNRTASVLNHVPAEVPVVIRCHPDLFPNWRERLLRPADLDAHASDSGAVNPVGGSGETDAAATLALAVDVYREAVTRVDADADFLRDVGAAAVLSDAPPLPLVAAKRAGVPGWLLANFTWYDIYAPYARHAGPEAKRVVAALKQAYRQAAGVFRAEPALRMGWLPNQVDVGLVANPGRDRARELRGLLGLGKAEKLVYFYVGRYGQDDLDWARLASFAARGVHFVGYHAAPAGSLPNLHLVSASEWSGGDLIASTDAVVAKAGYGTMSEAMAHGRPILYPPRRGFAEYRALDRAARSWGGGVPVSSRDFSAMRIGPALDHAFALGRLKPPCSPVGAATVAKHLTKLCRSGRAGS</sequence>
<dbReference type="PANTHER" id="PTHR38134">
    <property type="entry name" value="SLR1395 PROTEIN"/>
    <property type="match status" value="1"/>
</dbReference>
<proteinExistence type="predicted"/>
<dbReference type="SUPFAM" id="SSF53756">
    <property type="entry name" value="UDP-Glycosyltransferase/glycogen phosphorylase"/>
    <property type="match status" value="1"/>
</dbReference>
<evidence type="ECO:0000313" key="1">
    <source>
        <dbReference type="EMBL" id="MDG3004604.1"/>
    </source>
</evidence>
<dbReference type="Proteomes" id="UP001216907">
    <property type="component" value="Unassembled WGS sequence"/>
</dbReference>
<dbReference type="Gene3D" id="3.40.50.2000">
    <property type="entry name" value="Glycogen Phosphorylase B"/>
    <property type="match status" value="1"/>
</dbReference>
<evidence type="ECO:0000313" key="2">
    <source>
        <dbReference type="Proteomes" id="UP001216907"/>
    </source>
</evidence>
<comment type="caution">
    <text evidence="1">The sequence shown here is derived from an EMBL/GenBank/DDBJ whole genome shotgun (WGS) entry which is preliminary data.</text>
</comment>
<reference evidence="1 2" key="1">
    <citation type="submission" date="2023-03" db="EMBL/GenBank/DDBJ databases">
        <title>Paludisphaera mucosa sp. nov. a novel planctomycete from northern fen.</title>
        <authorList>
            <person name="Ivanova A."/>
        </authorList>
    </citation>
    <scope>NUCLEOTIDE SEQUENCE [LARGE SCALE GENOMIC DNA]</scope>
    <source>
        <strain evidence="1 2">Pla2</strain>
    </source>
</reference>
<accession>A0ABT6FAK8</accession>
<dbReference type="EMBL" id="JARRAG010000002">
    <property type="protein sequence ID" value="MDG3004604.1"/>
    <property type="molecule type" value="Genomic_DNA"/>
</dbReference>
<evidence type="ECO:0008006" key="3">
    <source>
        <dbReference type="Google" id="ProtNLM"/>
    </source>
</evidence>
<name>A0ABT6FAK8_9BACT</name>
<organism evidence="1 2">
    <name type="scientific">Paludisphaera mucosa</name>
    <dbReference type="NCBI Taxonomy" id="3030827"/>
    <lineage>
        <taxon>Bacteria</taxon>
        <taxon>Pseudomonadati</taxon>
        <taxon>Planctomycetota</taxon>
        <taxon>Planctomycetia</taxon>
        <taxon>Isosphaerales</taxon>
        <taxon>Isosphaeraceae</taxon>
        <taxon>Paludisphaera</taxon>
    </lineage>
</organism>